<dbReference type="InterPro" id="IPR039697">
    <property type="entry name" value="Alcohol_dehydrogenase_Fe"/>
</dbReference>
<reference evidence="14 15" key="1">
    <citation type="submission" date="2015-09" db="EMBL/GenBank/DDBJ databases">
        <authorList>
            <consortium name="Pathogen Informatics"/>
        </authorList>
    </citation>
    <scope>NUCLEOTIDE SEQUENCE [LARGE SCALE GENOMIC DNA]</scope>
    <source>
        <strain evidence="14 15">2789STDY5834861</strain>
    </source>
</reference>
<evidence type="ECO:0000259" key="11">
    <source>
        <dbReference type="Pfam" id="PF00171"/>
    </source>
</evidence>
<dbReference type="InterPro" id="IPR001670">
    <property type="entry name" value="ADH_Fe/GldA"/>
</dbReference>
<comment type="catalytic activity">
    <reaction evidence="8">
        <text>an aldehyde + NAD(+) + H2O = a carboxylate + NADH + 2 H(+)</text>
        <dbReference type="Rhea" id="RHEA:16185"/>
        <dbReference type="ChEBI" id="CHEBI:15377"/>
        <dbReference type="ChEBI" id="CHEBI:15378"/>
        <dbReference type="ChEBI" id="CHEBI:17478"/>
        <dbReference type="ChEBI" id="CHEBI:29067"/>
        <dbReference type="ChEBI" id="CHEBI:57540"/>
        <dbReference type="ChEBI" id="CHEBI:57945"/>
        <dbReference type="EC" id="1.2.1.3"/>
    </reaction>
</comment>
<dbReference type="NCBIfam" id="NF010378">
    <property type="entry name" value="PRK13805.1"/>
    <property type="match status" value="1"/>
</dbReference>
<dbReference type="AlphaFoldDB" id="A0A174B6F3"/>
<evidence type="ECO:0000256" key="5">
    <source>
        <dbReference type="ARBA" id="ARBA00023268"/>
    </source>
</evidence>
<dbReference type="FunFam" id="3.40.309.10:FF:000007">
    <property type="entry name" value="Aldehyde-alcohol dehydrogenase"/>
    <property type="match status" value="1"/>
</dbReference>
<dbReference type="SUPFAM" id="SSF56796">
    <property type="entry name" value="Dehydroquinate synthase-like"/>
    <property type="match status" value="1"/>
</dbReference>
<keyword evidence="4" id="KW-0520">NAD</keyword>
<dbReference type="EMBL" id="CYZP01000011">
    <property type="protein sequence ID" value="CUN96522.1"/>
    <property type="molecule type" value="Genomic_DNA"/>
</dbReference>
<evidence type="ECO:0000256" key="7">
    <source>
        <dbReference type="ARBA" id="ARBA00035645"/>
    </source>
</evidence>
<comment type="similarity">
    <text evidence="7 10">In the C-terminal section; belongs to the iron-containing alcohol dehydrogenase family.</text>
</comment>
<evidence type="ECO:0000256" key="4">
    <source>
        <dbReference type="ARBA" id="ARBA00023027"/>
    </source>
</evidence>
<keyword evidence="5" id="KW-0511">Multifunctional enzyme</keyword>
<dbReference type="Gene3D" id="3.40.605.10">
    <property type="entry name" value="Aldehyde Dehydrogenase, Chain A, domain 1"/>
    <property type="match status" value="1"/>
</dbReference>
<protein>
    <recommendedName>
        <fullName evidence="9 10">Aldehyde-alcohol dehydrogenase</fullName>
    </recommendedName>
</protein>
<dbReference type="Pfam" id="PF00465">
    <property type="entry name" value="Fe-ADH"/>
    <property type="match status" value="1"/>
</dbReference>
<dbReference type="InterPro" id="IPR016162">
    <property type="entry name" value="Ald_DH_N"/>
</dbReference>
<evidence type="ECO:0000256" key="3">
    <source>
        <dbReference type="ARBA" id="ARBA00023004"/>
    </source>
</evidence>
<dbReference type="InterPro" id="IPR012079">
    <property type="entry name" value="Bifunc_Ald-ADH"/>
</dbReference>
<dbReference type="InterPro" id="IPR056798">
    <property type="entry name" value="ADH_Fe_C"/>
</dbReference>
<accession>A0A174B6F3</accession>
<dbReference type="Proteomes" id="UP000095645">
    <property type="component" value="Unassembled WGS sequence"/>
</dbReference>
<evidence type="ECO:0000259" key="13">
    <source>
        <dbReference type="Pfam" id="PF25137"/>
    </source>
</evidence>
<dbReference type="GO" id="GO:0046872">
    <property type="term" value="F:metal ion binding"/>
    <property type="evidence" value="ECO:0007669"/>
    <property type="project" value="InterPro"/>
</dbReference>
<evidence type="ECO:0000256" key="1">
    <source>
        <dbReference type="ARBA" id="ARBA00001954"/>
    </source>
</evidence>
<evidence type="ECO:0000313" key="15">
    <source>
        <dbReference type="Proteomes" id="UP000095645"/>
    </source>
</evidence>
<evidence type="ECO:0000256" key="9">
    <source>
        <dbReference type="ARBA" id="ARBA00074764"/>
    </source>
</evidence>
<dbReference type="RefSeq" id="WP_055057894.1">
    <property type="nucleotide sequence ID" value="NZ_CYZP01000011.1"/>
</dbReference>
<name>A0A174B6F3_9FIRM</name>
<dbReference type="Gene3D" id="3.40.309.10">
    <property type="entry name" value="Aldehyde Dehydrogenase, Chain A, domain 2"/>
    <property type="match status" value="1"/>
</dbReference>
<feature type="domain" description="Fe-containing alcohol dehydrogenase-like C-terminal" evidence="13">
    <location>
        <begin position="654"/>
        <end position="866"/>
    </location>
</feature>
<dbReference type="InterPro" id="IPR016161">
    <property type="entry name" value="Ald_DH/histidinol_DH"/>
</dbReference>
<proteinExistence type="inferred from homology"/>
<feature type="domain" description="Aldehyde dehydrogenase" evidence="11">
    <location>
        <begin position="14"/>
        <end position="406"/>
    </location>
</feature>
<evidence type="ECO:0000256" key="2">
    <source>
        <dbReference type="ARBA" id="ARBA00023002"/>
    </source>
</evidence>
<evidence type="ECO:0000256" key="10">
    <source>
        <dbReference type="PIRNR" id="PIRNR000111"/>
    </source>
</evidence>
<dbReference type="CDD" id="cd07122">
    <property type="entry name" value="ALDH_F20_ACDH"/>
    <property type="match status" value="1"/>
</dbReference>
<comment type="similarity">
    <text evidence="6 10">In the N-terminal section; belongs to the aldehyde dehydrogenase family.</text>
</comment>
<dbReference type="InterPro" id="IPR015590">
    <property type="entry name" value="Aldehyde_DH_dom"/>
</dbReference>
<dbReference type="Pfam" id="PF00171">
    <property type="entry name" value="Aldedh"/>
    <property type="match status" value="1"/>
</dbReference>
<dbReference type="SUPFAM" id="SSF53720">
    <property type="entry name" value="ALDH-like"/>
    <property type="match status" value="1"/>
</dbReference>
<evidence type="ECO:0000313" key="14">
    <source>
        <dbReference type="EMBL" id="CUN96522.1"/>
    </source>
</evidence>
<dbReference type="FunFam" id="3.40.50.1970:FF:000002">
    <property type="entry name" value="Aldehyde-alcohol dehydrogenase"/>
    <property type="match status" value="1"/>
</dbReference>
<dbReference type="PANTHER" id="PTHR11496:SF83">
    <property type="entry name" value="HYDROXYACID-OXOACID TRANSHYDROGENASE, MITOCHONDRIAL"/>
    <property type="match status" value="1"/>
</dbReference>
<feature type="domain" description="Alcohol dehydrogenase iron-type/glycerol dehydrogenase GldA" evidence="12">
    <location>
        <begin position="463"/>
        <end position="643"/>
    </location>
</feature>
<dbReference type="GO" id="GO:0004022">
    <property type="term" value="F:alcohol dehydrogenase (NAD+) activity"/>
    <property type="evidence" value="ECO:0007669"/>
    <property type="project" value="UniProtKB-UniRule"/>
</dbReference>
<evidence type="ECO:0000256" key="6">
    <source>
        <dbReference type="ARBA" id="ARBA00035641"/>
    </source>
</evidence>
<gene>
    <name evidence="14" type="primary">adhE_2</name>
    <name evidence="14" type="ORF">ERS852476_01533</name>
</gene>
<evidence type="ECO:0000259" key="12">
    <source>
        <dbReference type="Pfam" id="PF00465"/>
    </source>
</evidence>
<comment type="cofactor">
    <cofactor evidence="1">
        <name>Fe(2+)</name>
        <dbReference type="ChEBI" id="CHEBI:29033"/>
    </cofactor>
</comment>
<keyword evidence="3" id="KW-0408">Iron</keyword>
<dbReference type="GO" id="GO:0008774">
    <property type="term" value="F:acetaldehyde dehydrogenase (acetylating) activity"/>
    <property type="evidence" value="ECO:0007669"/>
    <property type="project" value="UniProtKB-UniRule"/>
</dbReference>
<dbReference type="InterPro" id="IPR034789">
    <property type="entry name" value="AAD_C"/>
</dbReference>
<dbReference type="InterPro" id="IPR016163">
    <property type="entry name" value="Ald_DH_C"/>
</dbReference>
<keyword evidence="2 10" id="KW-0560">Oxidoreductase</keyword>
<dbReference type="Pfam" id="PF25137">
    <property type="entry name" value="ADH_Fe_C"/>
    <property type="match status" value="1"/>
</dbReference>
<organism evidence="14 15">
    <name type="scientific">Blautia obeum</name>
    <dbReference type="NCBI Taxonomy" id="40520"/>
    <lineage>
        <taxon>Bacteria</taxon>
        <taxon>Bacillati</taxon>
        <taxon>Bacillota</taxon>
        <taxon>Clostridia</taxon>
        <taxon>Lachnospirales</taxon>
        <taxon>Lachnospiraceae</taxon>
        <taxon>Blautia</taxon>
    </lineage>
</organism>
<dbReference type="GO" id="GO:0006066">
    <property type="term" value="P:alcohol metabolic process"/>
    <property type="evidence" value="ECO:0007669"/>
    <property type="project" value="InterPro"/>
</dbReference>
<evidence type="ECO:0000256" key="8">
    <source>
        <dbReference type="ARBA" id="ARBA00049194"/>
    </source>
</evidence>
<dbReference type="GO" id="GO:0015976">
    <property type="term" value="P:carbon utilization"/>
    <property type="evidence" value="ECO:0007669"/>
    <property type="project" value="InterPro"/>
</dbReference>
<dbReference type="Gene3D" id="3.40.50.1970">
    <property type="match status" value="1"/>
</dbReference>
<dbReference type="Gene3D" id="1.20.1090.10">
    <property type="entry name" value="Dehydroquinate synthase-like - alpha domain"/>
    <property type="match status" value="1"/>
</dbReference>
<dbReference type="CDD" id="cd08178">
    <property type="entry name" value="AAD_C"/>
    <property type="match status" value="1"/>
</dbReference>
<sequence>MAKKENTIPTIIDTPEALTAKIAAMKEAQKIFATFTQEQVDKIFKAAATAADKARIPLAKDAVEETGMGIVEDKVIKNHYAAEYVYNAYKNTRTCGVIEEDTAYGIKKIAEPIGLIAAVIPTTNPTSTAIFKTLIALKTRNAIIISPHPRAKKCTIEAAKVVLEAAVEAGAPKGIIGWIDVPSLDLTNQVMREADIILATGGPGMVKAAYSSGKPALGVGPGNTPVIIDDSADIRLAVNSIIHSKTFDNGMICASEQSVTVLESIYKKVKEEFLYRGCYFLKPDELEKVRKTILINGALNAKIVGQKAATIAEMAGVAVPPETKILIGEVESVDISEEFAHEKLSPVLAMYKAKTFDEAIAKAEQLVADGGYGHTSALYIDTREKEKMEKHAAAMKTCRILINTPSSQGGIGDLYNFKLVPSLTLGCGSWGGNSVSENVGVKHLINIKTVAERRENMLWIRTPEKVYFKKGCLPVALDELGTVMHKKRCFIVTDSFLYKNGYTKKIEDKLDQMGIVHTCFYDVEPDPSLASARAGAAAMRMFEPDCIIAMGGGSAMDAGKIMWVLYENPDANFDDMAMDFMDIRKRIFTFPHMGKKAYFIAVPTSSGTGSEVTPFAIITDKTTGIKWPLADYELMPDMAIVDTDNMMSAPKGLTCASGIDVMTHALEAYASMMASDYTDGLALNAIKLVFNYLPRAYKDGSDVEARQHMANASCMAGMAFANAFLGVNHSLAHKLGAFHHLPHGIANALVLLHVLRYNAAEVPAKMGTFPQYQYPHTLARYAEIGRSVGLTGKNDSEVFEKLLQKLQELMDTIEIKHTIREYGVDEKYFLETLDEMTEQAFNDQCTGANPRYPLMSELKEIYLKAYYGEGNIPESGKAKEKKEEK</sequence>
<dbReference type="GO" id="GO:0004029">
    <property type="term" value="F:aldehyde dehydrogenase (NAD+) activity"/>
    <property type="evidence" value="ECO:0007669"/>
    <property type="project" value="UniProtKB-EC"/>
</dbReference>
<dbReference type="PIRSF" id="PIRSF000111">
    <property type="entry name" value="ALDH_ADH"/>
    <property type="match status" value="1"/>
</dbReference>
<dbReference type="PANTHER" id="PTHR11496">
    <property type="entry name" value="ALCOHOL DEHYDROGENASE"/>
    <property type="match status" value="1"/>
</dbReference>
<dbReference type="FunFam" id="1.20.1090.10:FF:000001">
    <property type="entry name" value="Aldehyde-alcohol dehydrogenase"/>
    <property type="match status" value="1"/>
</dbReference>